<evidence type="ECO:0008006" key="5">
    <source>
        <dbReference type="Google" id="ProtNLM"/>
    </source>
</evidence>
<dbReference type="Gene3D" id="3.40.50.10770">
    <property type="entry name" value="Hypothetical protein VC1899 like domain (Restriction endonuclease-like)"/>
    <property type="match status" value="1"/>
</dbReference>
<dbReference type="Gene3D" id="1.10.10.680">
    <property type="entry name" value="Hypothetical protein VC1899 (Restriction endonuclease-like)"/>
    <property type="match status" value="1"/>
</dbReference>
<dbReference type="InterPro" id="IPR011335">
    <property type="entry name" value="Restrct_endonuc-II-like"/>
</dbReference>
<organism evidence="3 4">
    <name type="scientific">Cardiobacterium hominis</name>
    <dbReference type="NCBI Taxonomy" id="2718"/>
    <lineage>
        <taxon>Bacteria</taxon>
        <taxon>Pseudomonadati</taxon>
        <taxon>Pseudomonadota</taxon>
        <taxon>Gammaproteobacteria</taxon>
        <taxon>Cardiobacteriales</taxon>
        <taxon>Cardiobacteriaceae</taxon>
        <taxon>Cardiobacterium</taxon>
    </lineage>
</organism>
<dbReference type="Pfam" id="PF23400">
    <property type="entry name" value="CARF_Card1"/>
    <property type="match status" value="1"/>
</dbReference>
<dbReference type="Gene3D" id="3.40.1350.10">
    <property type="match status" value="1"/>
</dbReference>
<dbReference type="Pfam" id="PF09002">
    <property type="entry name" value="Card1_endonuc"/>
    <property type="match status" value="1"/>
</dbReference>
<dbReference type="SUPFAM" id="SSF52980">
    <property type="entry name" value="Restriction endonuclease-like"/>
    <property type="match status" value="1"/>
</dbReference>
<dbReference type="InterPro" id="IPR015093">
    <property type="entry name" value="Card1_endonucl_dom"/>
</dbReference>
<dbReference type="Proteomes" id="UP000190837">
    <property type="component" value="Unassembled WGS sequence"/>
</dbReference>
<feature type="domain" description="Card1 CARF" evidence="2">
    <location>
        <begin position="6"/>
        <end position="148"/>
    </location>
</feature>
<feature type="domain" description="Card1 endonuclease" evidence="1">
    <location>
        <begin position="241"/>
        <end position="374"/>
    </location>
</feature>
<dbReference type="CDD" id="cd22364">
    <property type="entry name" value="VC1899-like"/>
    <property type="match status" value="1"/>
</dbReference>
<dbReference type="AlphaFoldDB" id="A0A1C3H5R9"/>
<proteinExistence type="predicted"/>
<dbReference type="InterPro" id="IPR056339">
    <property type="entry name" value="CARF_Card1"/>
</dbReference>
<sequence>MTKYNIHVCIVSDQPIPNYVPVLDNQFRPREVILLVTGKMQQKAAALDQTLKTRCGVKTRQIAIASEYDMQEMEDKVLGELIALDEAKENIALNLTGGTKLMAIAAYRTFHDAGYPAFYFTATSNEVLLLDDNERLTLQPPKIKIEDYLRLHGYQIAANNQVQRSVPRERQAIGEELIQRQQYFTQAISALNGIISEGRSKNRKTLTFAKSENWGAFNELLDLFASHGLLKTDGDKITFADEDSLRYVSGGWLEEYTYHIAASLPDIQDIALNVQIENAGNPHQPNELDIAILSHNVLFVLECKTANLKADEKTQNALYKLETLKKLGGLRTQTAFISYRELPRETRDRAKGANIEIIEQKDLQGFKTLLKKWMTR</sequence>
<evidence type="ECO:0000313" key="3">
    <source>
        <dbReference type="EMBL" id="SAM68001.1"/>
    </source>
</evidence>
<dbReference type="InterPro" id="IPR011856">
    <property type="entry name" value="tRNA_endonuc-like_dom_sf"/>
</dbReference>
<reference evidence="4" key="1">
    <citation type="submission" date="2016-04" db="EMBL/GenBank/DDBJ databases">
        <authorList>
            <person name="Tagini F."/>
        </authorList>
    </citation>
    <scope>NUCLEOTIDE SEQUENCE [LARGE SCALE GENOMIC DNA]</scope>
    <source>
        <strain evidence="4">CHUV0807</strain>
    </source>
</reference>
<name>A0A1C3H5R9_9GAMM</name>
<gene>
    <name evidence="3" type="ORF">CHUV0807_1869</name>
</gene>
<protein>
    <recommendedName>
        <fullName evidence="5">DUF1887 family protein</fullName>
    </recommendedName>
</protein>
<dbReference type="EMBL" id="FKLO01000064">
    <property type="protein sequence ID" value="SAM68001.1"/>
    <property type="molecule type" value="Genomic_DNA"/>
</dbReference>
<evidence type="ECO:0000259" key="1">
    <source>
        <dbReference type="Pfam" id="PF09002"/>
    </source>
</evidence>
<dbReference type="GO" id="GO:0003676">
    <property type="term" value="F:nucleic acid binding"/>
    <property type="evidence" value="ECO:0007669"/>
    <property type="project" value="InterPro"/>
</dbReference>
<evidence type="ECO:0000259" key="2">
    <source>
        <dbReference type="Pfam" id="PF23400"/>
    </source>
</evidence>
<evidence type="ECO:0000313" key="4">
    <source>
        <dbReference type="Proteomes" id="UP000190837"/>
    </source>
</evidence>
<accession>A0A1C3H5R9</accession>
<dbReference type="RefSeq" id="WP_079541449.1">
    <property type="nucleotide sequence ID" value="NZ_CP171111.1"/>
</dbReference>